<dbReference type="Proteomes" id="UP000187209">
    <property type="component" value="Unassembled WGS sequence"/>
</dbReference>
<organism evidence="2 3">
    <name type="scientific">Stentor coeruleus</name>
    <dbReference type="NCBI Taxonomy" id="5963"/>
    <lineage>
        <taxon>Eukaryota</taxon>
        <taxon>Sar</taxon>
        <taxon>Alveolata</taxon>
        <taxon>Ciliophora</taxon>
        <taxon>Postciliodesmatophora</taxon>
        <taxon>Heterotrichea</taxon>
        <taxon>Heterotrichida</taxon>
        <taxon>Stentoridae</taxon>
        <taxon>Stentor</taxon>
    </lineage>
</organism>
<dbReference type="InterPro" id="IPR017850">
    <property type="entry name" value="Alkaline_phosphatase_core_sf"/>
</dbReference>
<dbReference type="PANTHER" id="PTHR10974:SF1">
    <property type="entry name" value="FI08016P-RELATED"/>
    <property type="match status" value="1"/>
</dbReference>
<comment type="caution">
    <text evidence="2">The sequence shown here is derived from an EMBL/GenBank/DDBJ whole genome shotgun (WGS) entry which is preliminary data.</text>
</comment>
<feature type="transmembrane region" description="Helical" evidence="1">
    <location>
        <begin position="7"/>
        <end position="25"/>
    </location>
</feature>
<reference evidence="2 3" key="1">
    <citation type="submission" date="2016-11" db="EMBL/GenBank/DDBJ databases">
        <title>The macronuclear genome of Stentor coeruleus: a giant cell with tiny introns.</title>
        <authorList>
            <person name="Slabodnick M."/>
            <person name="Ruby J.G."/>
            <person name="Reiff S.B."/>
            <person name="Swart E.C."/>
            <person name="Gosai S."/>
            <person name="Prabakaran S."/>
            <person name="Witkowska E."/>
            <person name="Larue G.E."/>
            <person name="Fisher S."/>
            <person name="Freeman R.M."/>
            <person name="Gunawardena J."/>
            <person name="Chu W."/>
            <person name="Stover N.A."/>
            <person name="Gregory B.D."/>
            <person name="Nowacki M."/>
            <person name="Derisi J."/>
            <person name="Roy S.W."/>
            <person name="Marshall W.F."/>
            <person name="Sood P."/>
        </authorList>
    </citation>
    <scope>NUCLEOTIDE SEQUENCE [LARGE SCALE GENOMIC DNA]</scope>
    <source>
        <strain evidence="2">WM001</strain>
    </source>
</reference>
<proteinExistence type="predicted"/>
<gene>
    <name evidence="2" type="ORF">SteCoe_7678</name>
</gene>
<dbReference type="PANTHER" id="PTHR10974">
    <property type="entry name" value="FI08016P-RELATED"/>
    <property type="match status" value="1"/>
</dbReference>
<dbReference type="EMBL" id="MPUH01000112">
    <property type="protein sequence ID" value="OMJ90004.1"/>
    <property type="molecule type" value="Genomic_DNA"/>
</dbReference>
<dbReference type="AlphaFoldDB" id="A0A1R2CLW5"/>
<keyword evidence="1" id="KW-0812">Transmembrane</keyword>
<accession>A0A1R2CLW5</accession>
<evidence type="ECO:0000313" key="2">
    <source>
        <dbReference type="EMBL" id="OMJ90004.1"/>
    </source>
</evidence>
<dbReference type="OrthoDB" id="413313at2759"/>
<dbReference type="InterPro" id="IPR004245">
    <property type="entry name" value="DUF229"/>
</dbReference>
<dbReference type="Gene3D" id="3.40.720.10">
    <property type="entry name" value="Alkaline Phosphatase, subunit A"/>
    <property type="match status" value="1"/>
</dbReference>
<dbReference type="SUPFAM" id="SSF53649">
    <property type="entry name" value="Alkaline phosphatase-like"/>
    <property type="match status" value="1"/>
</dbReference>
<protein>
    <submittedName>
        <fullName evidence="2">Uncharacterized protein</fullName>
    </submittedName>
</protein>
<name>A0A1R2CLW5_9CILI</name>
<sequence>MREPKIFACILGIFIFMIISSLYILNTSNSSPIKNHQEFFLSSPSTISDHNITNLFSSNQTFKNILFIDLIPRTPQVFSKILSIKLDQYRKYTNQNLTCKPKIYGYSIDQASYFFKPKEFSDCSKNLNPIKNIVNNTIELECPLGYGEYLTSYGKEYEFFGRYNFKAKWIPFNNTIFVDLEDKEFAMIKCSDNVKQAFLMCKFLPDAYKRAKDIAEKIAENVGMKDYKPLGVHVIIMDSVSRQHFYRNFAKTVDYLNERIVGSDDLVMYDFMINNVQGRNTRPNLVAMLFGRLISEHIKEVGNFSKNETVKNESFKRLQEERAIWKYYERLGYVTFFGFETMWTFFAADTGKYVYTDHNVLSFWNAAKTVFGFTDFIQKQRCFGNKNAHMYLLDYLYQFIKKYKGVNKFSYMHFPEAHEDSGSVIKLVDKEFKEILENIINTYSSTEEDFVIIIASDHGRGVNEWDLSDEGFFENTSSFQILITKQDLIQRMGPQTHEILTHNTDRIVGRFDWYISYLHLASFPYGNLPIDSQAYKDIKSSTPSDKALSLFLEKIPNERTCEDLLIPSHYCQCRDFEPLDINSEIIQKLAIPLINSTID</sequence>
<keyword evidence="3" id="KW-1185">Reference proteome</keyword>
<evidence type="ECO:0000256" key="1">
    <source>
        <dbReference type="SAM" id="Phobius"/>
    </source>
</evidence>
<evidence type="ECO:0000313" key="3">
    <source>
        <dbReference type="Proteomes" id="UP000187209"/>
    </source>
</evidence>
<dbReference type="Pfam" id="PF02995">
    <property type="entry name" value="DUF229"/>
    <property type="match status" value="1"/>
</dbReference>
<dbReference type="GO" id="GO:0005615">
    <property type="term" value="C:extracellular space"/>
    <property type="evidence" value="ECO:0007669"/>
    <property type="project" value="TreeGrafter"/>
</dbReference>
<keyword evidence="1" id="KW-0472">Membrane</keyword>
<keyword evidence="1" id="KW-1133">Transmembrane helix</keyword>